<feature type="region of interest" description="Disordered" evidence="2">
    <location>
        <begin position="210"/>
        <end position="232"/>
    </location>
</feature>
<organism evidence="4 5">
    <name type="scientific">Phomopsis amygdali</name>
    <name type="common">Fusicoccum amygdali</name>
    <dbReference type="NCBI Taxonomy" id="1214568"/>
    <lineage>
        <taxon>Eukaryota</taxon>
        <taxon>Fungi</taxon>
        <taxon>Dikarya</taxon>
        <taxon>Ascomycota</taxon>
        <taxon>Pezizomycotina</taxon>
        <taxon>Sordariomycetes</taxon>
        <taxon>Sordariomycetidae</taxon>
        <taxon>Diaporthales</taxon>
        <taxon>Diaporthaceae</taxon>
        <taxon>Diaporthe</taxon>
    </lineage>
</organism>
<feature type="domain" description="RRM" evidence="3">
    <location>
        <begin position="172"/>
        <end position="270"/>
    </location>
</feature>
<dbReference type="InterPro" id="IPR012677">
    <property type="entry name" value="Nucleotide-bd_a/b_plait_sf"/>
</dbReference>
<sequence>MYIYAMTLKDESWHWVVVLPKPLIPFLLTDKKYSDVTRFARHPKTGWFGLTDNGQVINMPQTMKPPLYNPLYQEFGYHPDSSPYIVQQHCPRDHACKHQGNPPAQNKDQSSCEVLSNWPPLNGRRPWVVHPHCANPQLPSKSTFFYNHSCRVHNGQYYGKRRSNQYTDWHNTTIFVGGLRKKMTDDELRFWFEGFGELLYVNKKVEEEAGEKEENVVQEGQDEEGGQEGDEGYTCGFVQFADRKVAEMAMAQMQGFPINGCRLRLSWGRRYIFTDKKSQEVYKLAVKQAYKGYLAFSERIRRGEPRLPDDPEFWQKPDAKLMEYDDPDVNEGD</sequence>
<evidence type="ECO:0000256" key="2">
    <source>
        <dbReference type="SAM" id="MobiDB-lite"/>
    </source>
</evidence>
<dbReference type="SUPFAM" id="SSF54928">
    <property type="entry name" value="RNA-binding domain, RBD"/>
    <property type="match status" value="1"/>
</dbReference>
<dbReference type="Gene3D" id="3.30.70.330">
    <property type="match status" value="1"/>
</dbReference>
<dbReference type="EMBL" id="JAUJFL010000009">
    <property type="protein sequence ID" value="KAK2597691.1"/>
    <property type="molecule type" value="Genomic_DNA"/>
</dbReference>
<evidence type="ECO:0000256" key="1">
    <source>
        <dbReference type="PROSITE-ProRule" id="PRU00176"/>
    </source>
</evidence>
<gene>
    <name evidence="4" type="ORF">N8I77_012460</name>
</gene>
<feature type="region of interest" description="Disordered" evidence="2">
    <location>
        <begin position="303"/>
        <end position="333"/>
    </location>
</feature>
<name>A0AAD9VZM8_PHOAM</name>
<dbReference type="InterPro" id="IPR035979">
    <property type="entry name" value="RBD_domain_sf"/>
</dbReference>
<dbReference type="InterPro" id="IPR000504">
    <property type="entry name" value="RRM_dom"/>
</dbReference>
<proteinExistence type="predicted"/>
<comment type="caution">
    <text evidence="4">The sequence shown here is derived from an EMBL/GenBank/DDBJ whole genome shotgun (WGS) entry which is preliminary data.</text>
</comment>
<keyword evidence="5" id="KW-1185">Reference proteome</keyword>
<evidence type="ECO:0000313" key="4">
    <source>
        <dbReference type="EMBL" id="KAK2597691.1"/>
    </source>
</evidence>
<feature type="compositionally biased region" description="Acidic residues" evidence="2">
    <location>
        <begin position="324"/>
        <end position="333"/>
    </location>
</feature>
<evidence type="ECO:0000313" key="5">
    <source>
        <dbReference type="Proteomes" id="UP001265746"/>
    </source>
</evidence>
<reference evidence="4" key="1">
    <citation type="submission" date="2023-06" db="EMBL/GenBank/DDBJ databases">
        <authorList>
            <person name="Noh H."/>
        </authorList>
    </citation>
    <scope>NUCLEOTIDE SEQUENCE</scope>
    <source>
        <strain evidence="4">DUCC20226</strain>
    </source>
</reference>
<protein>
    <recommendedName>
        <fullName evidence="3">RRM domain-containing protein</fullName>
    </recommendedName>
</protein>
<keyword evidence="1" id="KW-0694">RNA-binding</keyword>
<feature type="compositionally biased region" description="Acidic residues" evidence="2">
    <location>
        <begin position="220"/>
        <end position="231"/>
    </location>
</feature>
<dbReference type="SMART" id="SM00360">
    <property type="entry name" value="RRM"/>
    <property type="match status" value="1"/>
</dbReference>
<feature type="compositionally biased region" description="Basic and acidic residues" evidence="2">
    <location>
        <begin position="303"/>
        <end position="323"/>
    </location>
</feature>
<accession>A0AAD9VZM8</accession>
<dbReference type="Proteomes" id="UP001265746">
    <property type="component" value="Unassembled WGS sequence"/>
</dbReference>
<dbReference type="GO" id="GO:0003723">
    <property type="term" value="F:RNA binding"/>
    <property type="evidence" value="ECO:0007669"/>
    <property type="project" value="UniProtKB-UniRule"/>
</dbReference>
<dbReference type="PROSITE" id="PS50102">
    <property type="entry name" value="RRM"/>
    <property type="match status" value="1"/>
</dbReference>
<dbReference type="AlphaFoldDB" id="A0AAD9VZM8"/>
<evidence type="ECO:0000259" key="3">
    <source>
        <dbReference type="PROSITE" id="PS50102"/>
    </source>
</evidence>